<name>A0A6J6C4H8_9ZZZZ</name>
<dbReference type="EMBL" id="CAEZSO010000135">
    <property type="protein sequence ID" value="CAB4546220.1"/>
    <property type="molecule type" value="Genomic_DNA"/>
</dbReference>
<feature type="region of interest" description="Disordered" evidence="1">
    <location>
        <begin position="28"/>
        <end position="56"/>
    </location>
</feature>
<evidence type="ECO:0000313" key="2">
    <source>
        <dbReference type="EMBL" id="CAB4546220.1"/>
    </source>
</evidence>
<protein>
    <submittedName>
        <fullName evidence="2">Unannotated protein</fullName>
    </submittedName>
</protein>
<organism evidence="2">
    <name type="scientific">freshwater metagenome</name>
    <dbReference type="NCBI Taxonomy" id="449393"/>
    <lineage>
        <taxon>unclassified sequences</taxon>
        <taxon>metagenomes</taxon>
        <taxon>ecological metagenomes</taxon>
    </lineage>
</organism>
<proteinExistence type="predicted"/>
<gene>
    <name evidence="2" type="ORF">UFOPK1446_00722</name>
</gene>
<accession>A0A6J6C4H8</accession>
<sequence>MPIGSQRTRRCGERAVVATIATQPREGNKDFLRIRDGAGPSRFTQTGIADATGDDQ</sequence>
<dbReference type="AlphaFoldDB" id="A0A6J6C4H8"/>
<reference evidence="2" key="1">
    <citation type="submission" date="2020-05" db="EMBL/GenBank/DDBJ databases">
        <authorList>
            <person name="Chiriac C."/>
            <person name="Salcher M."/>
            <person name="Ghai R."/>
            <person name="Kavagutti S V."/>
        </authorList>
    </citation>
    <scope>NUCLEOTIDE SEQUENCE</scope>
</reference>
<evidence type="ECO:0000256" key="1">
    <source>
        <dbReference type="SAM" id="MobiDB-lite"/>
    </source>
</evidence>